<protein>
    <submittedName>
        <fullName evidence="7">30S ribosomal protein S7</fullName>
    </submittedName>
</protein>
<accession>A0A140JZI1</accession>
<dbReference type="PIRSF" id="PIRSF002122">
    <property type="entry name" value="RPS7p_RPS7a_RPS5e_RPS7o"/>
    <property type="match status" value="1"/>
</dbReference>
<dbReference type="InterPro" id="IPR000235">
    <property type="entry name" value="Ribosomal_uS7"/>
</dbReference>
<dbReference type="NCBIfam" id="TIGR01029">
    <property type="entry name" value="rpsG_bact"/>
    <property type="match status" value="1"/>
</dbReference>
<name>A0A140JZI1_GYMST</name>
<feature type="domain" description="Small ribosomal subunit protein uS7" evidence="6">
    <location>
        <begin position="3"/>
        <end position="151"/>
    </location>
</feature>
<evidence type="ECO:0000256" key="2">
    <source>
        <dbReference type="ARBA" id="ARBA00022730"/>
    </source>
</evidence>
<evidence type="ECO:0000313" key="7">
    <source>
        <dbReference type="EMBL" id="BAU62508.1"/>
    </source>
</evidence>
<dbReference type="RefSeq" id="YP_009240374.1">
    <property type="nucleotide sequence ID" value="NC_029741.1"/>
</dbReference>
<dbReference type="InterPro" id="IPR036823">
    <property type="entry name" value="Ribosomal_uS7_dom_sf"/>
</dbReference>
<organism evidence="7">
    <name type="scientific">Gymnochlora stellata</name>
    <dbReference type="NCBI Taxonomy" id="67809"/>
    <lineage>
        <taxon>Eukaryota</taxon>
        <taxon>Sar</taxon>
        <taxon>Rhizaria</taxon>
        <taxon>Cercozoa</taxon>
        <taxon>Chlorarachniophyceae</taxon>
        <taxon>Gymnochlora</taxon>
    </lineage>
</organism>
<proteinExistence type="inferred from homology"/>
<evidence type="ECO:0000256" key="3">
    <source>
        <dbReference type="ARBA" id="ARBA00022884"/>
    </source>
</evidence>
<dbReference type="GeneID" id="27109989"/>
<geneLocation type="plastid" evidence="7"/>
<dbReference type="AlphaFoldDB" id="A0A140JZI1"/>
<evidence type="ECO:0000256" key="1">
    <source>
        <dbReference type="ARBA" id="ARBA00007151"/>
    </source>
</evidence>
<dbReference type="GO" id="GO:0019843">
    <property type="term" value="F:rRNA binding"/>
    <property type="evidence" value="ECO:0007669"/>
    <property type="project" value="UniProtKB-KW"/>
</dbReference>
<dbReference type="HAMAP" id="MF_00480_B">
    <property type="entry name" value="Ribosomal_uS7_B"/>
    <property type="match status" value="1"/>
</dbReference>
<dbReference type="EMBL" id="AP014947">
    <property type="protein sequence ID" value="BAU62508.1"/>
    <property type="molecule type" value="Genomic_DNA"/>
</dbReference>
<keyword evidence="3" id="KW-0694">RNA-binding</keyword>
<dbReference type="InterPro" id="IPR023798">
    <property type="entry name" value="Ribosomal_uS7_dom"/>
</dbReference>
<keyword evidence="7" id="KW-0934">Plastid</keyword>
<dbReference type="InterPro" id="IPR005717">
    <property type="entry name" value="Ribosomal_uS7_bac/org-type"/>
</dbReference>
<dbReference type="GO" id="GO:0015935">
    <property type="term" value="C:small ribosomal subunit"/>
    <property type="evidence" value="ECO:0007669"/>
    <property type="project" value="InterPro"/>
</dbReference>
<gene>
    <name evidence="7" type="primary">rps7</name>
</gene>
<evidence type="ECO:0000256" key="5">
    <source>
        <dbReference type="ARBA" id="ARBA00023274"/>
    </source>
</evidence>
<sequence length="159" mass="18169">MSRRTLSRKRIIVGDLFYNDILIQTIINKLMKKGNKALARKIVYESIRDIEKKTNQDPIKIIKQAITNITPFVEIRSRRLGGSTTQIPVFINNSRGIALALRWLFNASKNKTGGNYLIIERLSSEIINAANGLGESIKRRDEMHRMAEANKTIVKYNVL</sequence>
<dbReference type="GO" id="GO:0006412">
    <property type="term" value="P:translation"/>
    <property type="evidence" value="ECO:0007669"/>
    <property type="project" value="InterPro"/>
</dbReference>
<keyword evidence="5" id="KW-0687">Ribonucleoprotein</keyword>
<dbReference type="Pfam" id="PF00177">
    <property type="entry name" value="Ribosomal_S7"/>
    <property type="match status" value="1"/>
</dbReference>
<evidence type="ECO:0000259" key="6">
    <source>
        <dbReference type="Pfam" id="PF00177"/>
    </source>
</evidence>
<keyword evidence="4 7" id="KW-0689">Ribosomal protein</keyword>
<dbReference type="PANTHER" id="PTHR11205">
    <property type="entry name" value="RIBOSOMAL PROTEIN S7"/>
    <property type="match status" value="1"/>
</dbReference>
<dbReference type="GO" id="GO:0003735">
    <property type="term" value="F:structural constituent of ribosome"/>
    <property type="evidence" value="ECO:0007669"/>
    <property type="project" value="InterPro"/>
</dbReference>
<dbReference type="Gene3D" id="1.10.455.10">
    <property type="entry name" value="Ribosomal protein S7 domain"/>
    <property type="match status" value="1"/>
</dbReference>
<evidence type="ECO:0000256" key="4">
    <source>
        <dbReference type="ARBA" id="ARBA00022980"/>
    </source>
</evidence>
<comment type="similarity">
    <text evidence="1">Belongs to the universal ribosomal protein uS7 family.</text>
</comment>
<dbReference type="SUPFAM" id="SSF47973">
    <property type="entry name" value="Ribosomal protein S7"/>
    <property type="match status" value="1"/>
</dbReference>
<reference evidence="7" key="1">
    <citation type="journal article" date="2016" name="J. Plant Res.">
        <title>Plastid genome sequences of Gymnochlora stellata, Lotharella vacuolata, and Partenskyella glossopodia reveal remarkable structural conservation among chlorarachniophyte species.</title>
        <authorList>
            <person name="Suzuki S."/>
            <person name="Hirakawa Y."/>
            <person name="Kofuji R."/>
            <person name="Sugita M."/>
            <person name="Ishida K."/>
        </authorList>
    </citation>
    <scope>NUCLEOTIDE SEQUENCE</scope>
    <source>
        <strain evidence="7">CCMP2053</strain>
    </source>
</reference>
<keyword evidence="2" id="KW-0699">rRNA-binding</keyword>